<dbReference type="Pfam" id="PF01557">
    <property type="entry name" value="FAA_hydrolase"/>
    <property type="match status" value="1"/>
</dbReference>
<dbReference type="Proteomes" id="UP000638043">
    <property type="component" value="Unassembled WGS sequence"/>
</dbReference>
<accession>A0ABQ2N5N1</accession>
<dbReference type="InterPro" id="IPR011234">
    <property type="entry name" value="Fumarylacetoacetase-like_C"/>
</dbReference>
<reference evidence="5" key="1">
    <citation type="journal article" date="2019" name="Int. J. Syst. Evol. Microbiol.">
        <title>The Global Catalogue of Microorganisms (GCM) 10K type strain sequencing project: providing services to taxonomists for standard genome sequencing and annotation.</title>
        <authorList>
            <consortium name="The Broad Institute Genomics Platform"/>
            <consortium name="The Broad Institute Genome Sequencing Center for Infectious Disease"/>
            <person name="Wu L."/>
            <person name="Ma J."/>
        </authorList>
    </citation>
    <scope>NUCLEOTIDE SEQUENCE [LARGE SCALE GENOMIC DNA]</scope>
    <source>
        <strain evidence="5">CGMCC 4.7181</strain>
    </source>
</reference>
<dbReference type="SUPFAM" id="SSF56529">
    <property type="entry name" value="FAH"/>
    <property type="match status" value="1"/>
</dbReference>
<comment type="similarity">
    <text evidence="1">Belongs to the FAH family.</text>
</comment>
<keyword evidence="5" id="KW-1185">Reference proteome</keyword>
<feature type="domain" description="Fumarylacetoacetase-like C-terminal" evidence="3">
    <location>
        <begin position="75"/>
        <end position="123"/>
    </location>
</feature>
<gene>
    <name evidence="4" type="ORF">GCM10010910_28260</name>
</gene>
<comment type="caution">
    <text evidence="4">The sequence shown here is derived from an EMBL/GenBank/DDBJ whole genome shotgun (WGS) entry which is preliminary data.</text>
</comment>
<dbReference type="EMBL" id="BMMQ01000012">
    <property type="protein sequence ID" value="GGO67146.1"/>
    <property type="molecule type" value="Genomic_DNA"/>
</dbReference>
<dbReference type="InterPro" id="IPR051121">
    <property type="entry name" value="FAH"/>
</dbReference>
<evidence type="ECO:0000313" key="5">
    <source>
        <dbReference type="Proteomes" id="UP000638043"/>
    </source>
</evidence>
<evidence type="ECO:0000256" key="1">
    <source>
        <dbReference type="ARBA" id="ARBA00010211"/>
    </source>
</evidence>
<keyword evidence="2" id="KW-0479">Metal-binding</keyword>
<proteinExistence type="inferred from homology"/>
<organism evidence="4 5">
    <name type="scientific">Microbacterium nanhaiense</name>
    <dbReference type="NCBI Taxonomy" id="1301026"/>
    <lineage>
        <taxon>Bacteria</taxon>
        <taxon>Bacillati</taxon>
        <taxon>Actinomycetota</taxon>
        <taxon>Actinomycetes</taxon>
        <taxon>Micrococcales</taxon>
        <taxon>Microbacteriaceae</taxon>
        <taxon>Microbacterium</taxon>
    </lineage>
</organism>
<dbReference type="InterPro" id="IPR036663">
    <property type="entry name" value="Fumarylacetoacetase_C_sf"/>
</dbReference>
<sequence length="124" mass="13057">MRIARLGAPGAEVPVVFRDGHWYDLRPMTSDVNGSFLASGFLARVRDALDLGELEPLADADGRRIGAPVARPGAVICIGMNYAARAAESDSEPPKVPIVFLKTPNTVVGPDGDVTTPRGSAKTD</sequence>
<name>A0ABQ2N5N1_9MICO</name>
<dbReference type="PANTHER" id="PTHR42796:SF4">
    <property type="entry name" value="FUMARYLACETOACETATE HYDROLASE DOMAIN-CONTAINING PROTEIN 2A"/>
    <property type="match status" value="1"/>
</dbReference>
<evidence type="ECO:0000259" key="3">
    <source>
        <dbReference type="Pfam" id="PF01557"/>
    </source>
</evidence>
<evidence type="ECO:0000313" key="4">
    <source>
        <dbReference type="EMBL" id="GGO67146.1"/>
    </source>
</evidence>
<evidence type="ECO:0000256" key="2">
    <source>
        <dbReference type="ARBA" id="ARBA00022723"/>
    </source>
</evidence>
<dbReference type="Gene3D" id="3.90.850.10">
    <property type="entry name" value="Fumarylacetoacetase-like, C-terminal domain"/>
    <property type="match status" value="1"/>
</dbReference>
<dbReference type="PANTHER" id="PTHR42796">
    <property type="entry name" value="FUMARYLACETOACETATE HYDROLASE DOMAIN-CONTAINING PROTEIN 2A-RELATED"/>
    <property type="match status" value="1"/>
</dbReference>
<protein>
    <recommendedName>
        <fullName evidence="3">Fumarylacetoacetase-like C-terminal domain-containing protein</fullName>
    </recommendedName>
</protein>